<dbReference type="InterPro" id="IPR013752">
    <property type="entry name" value="KPA_reductase"/>
</dbReference>
<dbReference type="SUPFAM" id="SSF48179">
    <property type="entry name" value="6-phosphogluconate dehydrogenase C-terminal domain-like"/>
    <property type="match status" value="1"/>
</dbReference>
<name>A0ABW2KTR0_9PROT</name>
<accession>A0ABW2KTR0</accession>
<dbReference type="Gene3D" id="3.40.50.720">
    <property type="entry name" value="NAD(P)-binding Rossmann-like Domain"/>
    <property type="match status" value="1"/>
</dbReference>
<organism evidence="13 14">
    <name type="scientific">Rhodocista pekingensis</name>
    <dbReference type="NCBI Taxonomy" id="201185"/>
    <lineage>
        <taxon>Bacteria</taxon>
        <taxon>Pseudomonadati</taxon>
        <taxon>Pseudomonadota</taxon>
        <taxon>Alphaproteobacteria</taxon>
        <taxon>Rhodospirillales</taxon>
        <taxon>Azospirillaceae</taxon>
        <taxon>Rhodocista</taxon>
    </lineage>
</organism>
<keyword evidence="5 10" id="KW-0566">Pantothenate biosynthesis</keyword>
<comment type="similarity">
    <text evidence="2 10">Belongs to the ketopantoate reductase family.</text>
</comment>
<dbReference type="EC" id="1.1.1.169" evidence="3 10"/>
<dbReference type="SUPFAM" id="SSF51735">
    <property type="entry name" value="NAD(P)-binding Rossmann-fold domains"/>
    <property type="match status" value="1"/>
</dbReference>
<evidence type="ECO:0000256" key="9">
    <source>
        <dbReference type="ARBA" id="ARBA00048793"/>
    </source>
</evidence>
<dbReference type="Gene3D" id="1.10.1040.10">
    <property type="entry name" value="N-(1-d-carboxylethyl)-l-norvaline Dehydrogenase, domain 2"/>
    <property type="match status" value="1"/>
</dbReference>
<comment type="function">
    <text evidence="10">Catalyzes the NADPH-dependent reduction of ketopantoate into pantoic acid.</text>
</comment>
<keyword evidence="7 10" id="KW-0560">Oxidoreductase</keyword>
<keyword evidence="6 10" id="KW-0521">NADP</keyword>
<dbReference type="RefSeq" id="WP_377357546.1">
    <property type="nucleotide sequence ID" value="NZ_JBHTCM010000007.1"/>
</dbReference>
<dbReference type="EMBL" id="JBHTCM010000007">
    <property type="protein sequence ID" value="MFC7332844.1"/>
    <property type="molecule type" value="Genomic_DNA"/>
</dbReference>
<evidence type="ECO:0000256" key="10">
    <source>
        <dbReference type="RuleBase" id="RU362068"/>
    </source>
</evidence>
<dbReference type="PANTHER" id="PTHR21708:SF26">
    <property type="entry name" value="2-DEHYDROPANTOATE 2-REDUCTASE"/>
    <property type="match status" value="1"/>
</dbReference>
<dbReference type="InterPro" id="IPR013328">
    <property type="entry name" value="6PGD_dom2"/>
</dbReference>
<feature type="domain" description="Ketopantoate reductase C-terminal" evidence="12">
    <location>
        <begin position="176"/>
        <end position="298"/>
    </location>
</feature>
<feature type="domain" description="Ketopantoate reductase N-terminal" evidence="11">
    <location>
        <begin position="3"/>
        <end position="147"/>
    </location>
</feature>
<proteinExistence type="inferred from homology"/>
<dbReference type="InterPro" id="IPR003710">
    <property type="entry name" value="ApbA"/>
</dbReference>
<evidence type="ECO:0000256" key="7">
    <source>
        <dbReference type="ARBA" id="ARBA00023002"/>
    </source>
</evidence>
<evidence type="ECO:0000256" key="5">
    <source>
        <dbReference type="ARBA" id="ARBA00022655"/>
    </source>
</evidence>
<dbReference type="Pfam" id="PF02558">
    <property type="entry name" value="ApbA"/>
    <property type="match status" value="1"/>
</dbReference>
<dbReference type="Proteomes" id="UP001596456">
    <property type="component" value="Unassembled WGS sequence"/>
</dbReference>
<dbReference type="NCBIfam" id="TIGR00745">
    <property type="entry name" value="apbA_panE"/>
    <property type="match status" value="1"/>
</dbReference>
<dbReference type="InterPro" id="IPR051402">
    <property type="entry name" value="KPR-Related"/>
</dbReference>
<evidence type="ECO:0000256" key="8">
    <source>
        <dbReference type="ARBA" id="ARBA00032024"/>
    </source>
</evidence>
<dbReference type="Pfam" id="PF08546">
    <property type="entry name" value="ApbA_C"/>
    <property type="match status" value="1"/>
</dbReference>
<evidence type="ECO:0000259" key="12">
    <source>
        <dbReference type="Pfam" id="PF08546"/>
    </source>
</evidence>
<sequence>MRILFLGAGATGGYFGGRLMEAGADVTFLVRPRRLAQLRENGLVVESPAGNIRLPAQTISKARPGYDLVVLTSKAYDLDGAIEAIRPAMEPHTLVMPLLNGLNHIDLLDAAFGRERVLGGMCHIPITLEPDGTIRHLSPVHRLAFGARSPGQEAMVGRLAEAFRPTPVDWRRSDAIMQDLWEKFVFLATLAGATCLMRAPVRAIVSQPGGEGFLRALFAEAQATALAEGHPPSPASVTDSLDQLTDKDSALTASMMRDVVRGHRVEGEHIIGDMVRRGERHGLSMTLMSLALLHLRAYEAERLRRAG</sequence>
<evidence type="ECO:0000256" key="4">
    <source>
        <dbReference type="ARBA" id="ARBA00019465"/>
    </source>
</evidence>
<keyword evidence="14" id="KW-1185">Reference proteome</keyword>
<evidence type="ECO:0000256" key="3">
    <source>
        <dbReference type="ARBA" id="ARBA00013014"/>
    </source>
</evidence>
<reference evidence="14" key="1">
    <citation type="journal article" date="2019" name="Int. J. Syst. Evol. Microbiol.">
        <title>The Global Catalogue of Microorganisms (GCM) 10K type strain sequencing project: providing services to taxonomists for standard genome sequencing and annotation.</title>
        <authorList>
            <consortium name="The Broad Institute Genomics Platform"/>
            <consortium name="The Broad Institute Genome Sequencing Center for Infectious Disease"/>
            <person name="Wu L."/>
            <person name="Ma J."/>
        </authorList>
    </citation>
    <scope>NUCLEOTIDE SEQUENCE [LARGE SCALE GENOMIC DNA]</scope>
    <source>
        <strain evidence="14">CGMCC 1.16275</strain>
    </source>
</reference>
<gene>
    <name evidence="13" type="ORF">ACFQPS_06685</name>
</gene>
<evidence type="ECO:0000259" key="11">
    <source>
        <dbReference type="Pfam" id="PF02558"/>
    </source>
</evidence>
<dbReference type="InterPro" id="IPR036291">
    <property type="entry name" value="NAD(P)-bd_dom_sf"/>
</dbReference>
<evidence type="ECO:0000256" key="6">
    <source>
        <dbReference type="ARBA" id="ARBA00022857"/>
    </source>
</evidence>
<dbReference type="PANTHER" id="PTHR21708">
    <property type="entry name" value="PROBABLE 2-DEHYDROPANTOATE 2-REDUCTASE"/>
    <property type="match status" value="1"/>
</dbReference>
<dbReference type="InterPro" id="IPR008927">
    <property type="entry name" value="6-PGluconate_DH-like_C_sf"/>
</dbReference>
<dbReference type="InterPro" id="IPR013332">
    <property type="entry name" value="KPR_N"/>
</dbReference>
<protein>
    <recommendedName>
        <fullName evidence="4 10">2-dehydropantoate 2-reductase</fullName>
        <ecNumber evidence="3 10">1.1.1.169</ecNumber>
    </recommendedName>
    <alternativeName>
        <fullName evidence="8 10">Ketopantoate reductase</fullName>
    </alternativeName>
</protein>
<comment type="caution">
    <text evidence="13">The sequence shown here is derived from an EMBL/GenBank/DDBJ whole genome shotgun (WGS) entry which is preliminary data.</text>
</comment>
<evidence type="ECO:0000313" key="13">
    <source>
        <dbReference type="EMBL" id="MFC7332844.1"/>
    </source>
</evidence>
<evidence type="ECO:0000256" key="1">
    <source>
        <dbReference type="ARBA" id="ARBA00004994"/>
    </source>
</evidence>
<evidence type="ECO:0000256" key="2">
    <source>
        <dbReference type="ARBA" id="ARBA00007870"/>
    </source>
</evidence>
<comment type="catalytic activity">
    <reaction evidence="9 10">
        <text>(R)-pantoate + NADP(+) = 2-dehydropantoate + NADPH + H(+)</text>
        <dbReference type="Rhea" id="RHEA:16233"/>
        <dbReference type="ChEBI" id="CHEBI:11561"/>
        <dbReference type="ChEBI" id="CHEBI:15378"/>
        <dbReference type="ChEBI" id="CHEBI:15980"/>
        <dbReference type="ChEBI" id="CHEBI:57783"/>
        <dbReference type="ChEBI" id="CHEBI:58349"/>
        <dbReference type="EC" id="1.1.1.169"/>
    </reaction>
</comment>
<comment type="pathway">
    <text evidence="1 10">Cofactor biosynthesis; (R)-pantothenate biosynthesis; (R)-pantoate from 3-methyl-2-oxobutanoate: step 2/2.</text>
</comment>
<evidence type="ECO:0000313" key="14">
    <source>
        <dbReference type="Proteomes" id="UP001596456"/>
    </source>
</evidence>